<feature type="compositionally biased region" description="Acidic residues" evidence="1">
    <location>
        <begin position="93"/>
        <end position="106"/>
    </location>
</feature>
<evidence type="ECO:0000313" key="2">
    <source>
        <dbReference type="Proteomes" id="UP000515129"/>
    </source>
</evidence>
<feature type="region of interest" description="Disordered" evidence="1">
    <location>
        <begin position="93"/>
        <end position="139"/>
    </location>
</feature>
<accession>A0A6P6MRT1</accession>
<keyword evidence="2" id="KW-1185">Reference proteome</keyword>
<proteinExistence type="predicted"/>
<dbReference type="AlphaFoldDB" id="A0A6P6MRT1"/>
<sequence length="139" mass="15768">MADGPRCQRRKQTQPRRNNVRSFSSVPEATSDSDDEDKLHIAEEDSIADDPNLKSSVFQLEAAQQLSETCTQDDGSLGPDTLIEEIRVKEECVTDEEEGADDEVDCEEKQTETEHAYSDVPEEHQRTPERGVHDEKRYS</sequence>
<dbReference type="Proteomes" id="UP000515129">
    <property type="component" value="Unplaced"/>
</dbReference>
<feature type="compositionally biased region" description="Basic and acidic residues" evidence="1">
    <location>
        <begin position="107"/>
        <end position="139"/>
    </location>
</feature>
<dbReference type="RefSeq" id="XP_026098979.1">
    <property type="nucleotide sequence ID" value="XM_026243194.1"/>
</dbReference>
<feature type="region of interest" description="Disordered" evidence="1">
    <location>
        <begin position="1"/>
        <end position="39"/>
    </location>
</feature>
<dbReference type="OrthoDB" id="8896987at2759"/>
<organism evidence="2 3">
    <name type="scientific">Carassius auratus</name>
    <name type="common">Goldfish</name>
    <dbReference type="NCBI Taxonomy" id="7957"/>
    <lineage>
        <taxon>Eukaryota</taxon>
        <taxon>Metazoa</taxon>
        <taxon>Chordata</taxon>
        <taxon>Craniata</taxon>
        <taxon>Vertebrata</taxon>
        <taxon>Euteleostomi</taxon>
        <taxon>Actinopterygii</taxon>
        <taxon>Neopterygii</taxon>
        <taxon>Teleostei</taxon>
        <taxon>Ostariophysi</taxon>
        <taxon>Cypriniformes</taxon>
        <taxon>Cyprinidae</taxon>
        <taxon>Cyprininae</taxon>
        <taxon>Carassius</taxon>
    </lineage>
</organism>
<protein>
    <submittedName>
        <fullName evidence="3">Zinc finger E-box-binding homeobox 1-like isoform X1</fullName>
    </submittedName>
</protein>
<dbReference type="GeneID" id="113070040"/>
<gene>
    <name evidence="3" type="primary">LOC113070040</name>
</gene>
<dbReference type="KEGG" id="caua:113070040"/>
<evidence type="ECO:0000256" key="1">
    <source>
        <dbReference type="SAM" id="MobiDB-lite"/>
    </source>
</evidence>
<feature type="compositionally biased region" description="Polar residues" evidence="1">
    <location>
        <begin position="15"/>
        <end position="30"/>
    </location>
</feature>
<name>A0A6P6MRT1_CARAU</name>
<reference evidence="3" key="1">
    <citation type="submission" date="2025-08" db="UniProtKB">
        <authorList>
            <consortium name="RefSeq"/>
        </authorList>
    </citation>
    <scope>IDENTIFICATION</scope>
    <source>
        <strain evidence="3">Wakin</strain>
        <tissue evidence="3">Muscle</tissue>
    </source>
</reference>
<evidence type="ECO:0000313" key="3">
    <source>
        <dbReference type="RefSeq" id="XP_026098979.1"/>
    </source>
</evidence>